<dbReference type="SUPFAM" id="SSF55073">
    <property type="entry name" value="Nucleotide cyclase"/>
    <property type="match status" value="1"/>
</dbReference>
<feature type="domain" description="PAC" evidence="3">
    <location>
        <begin position="228"/>
        <end position="280"/>
    </location>
</feature>
<dbReference type="InterPro" id="IPR013767">
    <property type="entry name" value="PAS_fold"/>
</dbReference>
<dbReference type="OrthoDB" id="9812260at2"/>
<organism evidence="5 6">
    <name type="scientific">Alginatibacterium sediminis</name>
    <dbReference type="NCBI Taxonomy" id="2164068"/>
    <lineage>
        <taxon>Bacteria</taxon>
        <taxon>Pseudomonadati</taxon>
        <taxon>Pseudomonadota</taxon>
        <taxon>Gammaproteobacteria</taxon>
        <taxon>Alteromonadales</taxon>
        <taxon>Alteromonadaceae</taxon>
        <taxon>Alginatibacterium</taxon>
    </lineage>
</organism>
<keyword evidence="2" id="KW-1133">Transmembrane helix</keyword>
<feature type="transmembrane region" description="Helical" evidence="2">
    <location>
        <begin position="12"/>
        <end position="31"/>
    </location>
</feature>
<dbReference type="PROSITE" id="PS50887">
    <property type="entry name" value="GGDEF"/>
    <property type="match status" value="1"/>
</dbReference>
<dbReference type="InterPro" id="IPR000700">
    <property type="entry name" value="PAS-assoc_C"/>
</dbReference>
<dbReference type="PROSITE" id="PS50113">
    <property type="entry name" value="PAC"/>
    <property type="match status" value="2"/>
</dbReference>
<dbReference type="InterPro" id="IPR029787">
    <property type="entry name" value="Nucleotide_cyclase"/>
</dbReference>
<dbReference type="NCBIfam" id="TIGR00229">
    <property type="entry name" value="sensory_box"/>
    <property type="match status" value="2"/>
</dbReference>
<keyword evidence="6" id="KW-1185">Reference proteome</keyword>
<comment type="cofactor">
    <cofactor evidence="1">
        <name>Mg(2+)</name>
        <dbReference type="ChEBI" id="CHEBI:18420"/>
    </cofactor>
</comment>
<feature type="domain" description="PAC" evidence="3">
    <location>
        <begin position="369"/>
        <end position="421"/>
    </location>
</feature>
<evidence type="ECO:0000313" key="5">
    <source>
        <dbReference type="EMBL" id="RKF15817.1"/>
    </source>
</evidence>
<dbReference type="InterPro" id="IPR000014">
    <property type="entry name" value="PAS"/>
</dbReference>
<name>A0A420E8V7_9ALTE</name>
<protein>
    <submittedName>
        <fullName evidence="5">Diguanylate cyclase</fullName>
    </submittedName>
</protein>
<evidence type="ECO:0000259" key="3">
    <source>
        <dbReference type="PROSITE" id="PS50113"/>
    </source>
</evidence>
<dbReference type="CDD" id="cd00130">
    <property type="entry name" value="PAS"/>
    <property type="match status" value="2"/>
</dbReference>
<dbReference type="PANTHER" id="PTHR44757">
    <property type="entry name" value="DIGUANYLATE CYCLASE DGCP"/>
    <property type="match status" value="1"/>
</dbReference>
<evidence type="ECO:0000259" key="4">
    <source>
        <dbReference type="PROSITE" id="PS50887"/>
    </source>
</evidence>
<dbReference type="NCBIfam" id="TIGR00254">
    <property type="entry name" value="GGDEF"/>
    <property type="match status" value="1"/>
</dbReference>
<dbReference type="FunFam" id="3.30.70.270:FF:000001">
    <property type="entry name" value="Diguanylate cyclase domain protein"/>
    <property type="match status" value="1"/>
</dbReference>
<evidence type="ECO:0000256" key="2">
    <source>
        <dbReference type="SAM" id="Phobius"/>
    </source>
</evidence>
<evidence type="ECO:0000313" key="6">
    <source>
        <dbReference type="Proteomes" id="UP000286482"/>
    </source>
</evidence>
<proteinExistence type="predicted"/>
<dbReference type="EMBL" id="RAQO01000008">
    <property type="protein sequence ID" value="RKF15817.1"/>
    <property type="molecule type" value="Genomic_DNA"/>
</dbReference>
<dbReference type="Pfam" id="PF08448">
    <property type="entry name" value="PAS_4"/>
    <property type="match status" value="1"/>
</dbReference>
<comment type="caution">
    <text evidence="5">The sequence shown here is derived from an EMBL/GenBank/DDBJ whole genome shotgun (WGS) entry which is preliminary data.</text>
</comment>
<dbReference type="CDD" id="cd01949">
    <property type="entry name" value="GGDEF"/>
    <property type="match status" value="1"/>
</dbReference>
<dbReference type="InterPro" id="IPR043128">
    <property type="entry name" value="Rev_trsase/Diguanyl_cyclase"/>
</dbReference>
<dbReference type="Pfam" id="PF00989">
    <property type="entry name" value="PAS"/>
    <property type="match status" value="1"/>
</dbReference>
<reference evidence="5 6" key="1">
    <citation type="submission" date="2018-09" db="EMBL/GenBank/DDBJ databases">
        <authorList>
            <person name="Wang Z."/>
        </authorList>
    </citation>
    <scope>NUCLEOTIDE SEQUENCE [LARGE SCALE GENOMIC DNA]</scope>
    <source>
        <strain evidence="5 6">ALS 81</strain>
    </source>
</reference>
<dbReference type="SMART" id="SM00091">
    <property type="entry name" value="PAS"/>
    <property type="match status" value="3"/>
</dbReference>
<evidence type="ECO:0000256" key="1">
    <source>
        <dbReference type="ARBA" id="ARBA00001946"/>
    </source>
</evidence>
<dbReference type="GO" id="GO:0006355">
    <property type="term" value="P:regulation of DNA-templated transcription"/>
    <property type="evidence" value="ECO:0007669"/>
    <property type="project" value="InterPro"/>
</dbReference>
<sequence length="604" mass="69103">MFAILPEYGSTLLFATVAALVCINGIAAYLCKMKQQRSIERHNRSMNPLAQAVLSNVDGHCLYANRQFLRLLDRRDIRSGELKIEFPWGEALLEALQKKREKRHVDGLVFPVTLNQNTYVFKIEGYSGHYRHQPVWYVSFSDITELYSHQQGQTQQLQAFQSSTDALHTPICRLDLNERILFCNQAWADFIGLKAADLQGKAISDVLSVAEGSKYRVSDAEESSDEQRQLQFWVHFPDGSRRYLEHTINPVLNEKKEAIGHFHTTHDLTRWYQLNTELEQEVAQSKATELQLSRQNSLIRTVLSAAIDPIGFINEQGYFIGGNEPFAAMFHCSTDEIRGKHFSELCETQEQIQSYQKQHQSVLENGETVRVEELVYLDDDQPVWYEVIKSAFFDEQTQERGIVYITRDVTERKQTEQQLADAIMQLQELSYVDSLTQVANRRSFDERLRSMWDLHRRDGKELSLLLIDIDCFKQYNDHYGHQQGDEALRACAKLISQSSKRGSDIVARYGGEEFAILLPNTSSDGAEQIAVNLLEQFKLAKIEHATSFVSEYLSVSVGLATMMPEVEQDYGDLVGAADRCLYQAKHNGRARYALAANVELQLPF</sequence>
<dbReference type="Gene3D" id="3.30.70.270">
    <property type="match status" value="1"/>
</dbReference>
<dbReference type="Proteomes" id="UP000286482">
    <property type="component" value="Unassembled WGS sequence"/>
</dbReference>
<dbReference type="RefSeq" id="WP_120355903.1">
    <property type="nucleotide sequence ID" value="NZ_RAQO01000008.1"/>
</dbReference>
<keyword evidence="2" id="KW-0472">Membrane</keyword>
<feature type="domain" description="GGDEF" evidence="4">
    <location>
        <begin position="460"/>
        <end position="597"/>
    </location>
</feature>
<dbReference type="InterPro" id="IPR052155">
    <property type="entry name" value="Biofilm_reg_signaling"/>
</dbReference>
<dbReference type="InterPro" id="IPR000160">
    <property type="entry name" value="GGDEF_dom"/>
</dbReference>
<gene>
    <name evidence="5" type="ORF">DBZ36_15700</name>
</gene>
<dbReference type="SMART" id="SM00267">
    <property type="entry name" value="GGDEF"/>
    <property type="match status" value="1"/>
</dbReference>
<accession>A0A420E8V7</accession>
<dbReference type="Pfam" id="PF00990">
    <property type="entry name" value="GGDEF"/>
    <property type="match status" value="1"/>
</dbReference>
<dbReference type="AlphaFoldDB" id="A0A420E8V7"/>
<dbReference type="GO" id="GO:0003824">
    <property type="term" value="F:catalytic activity"/>
    <property type="evidence" value="ECO:0007669"/>
    <property type="project" value="UniProtKB-ARBA"/>
</dbReference>
<dbReference type="PANTHER" id="PTHR44757:SF2">
    <property type="entry name" value="BIOFILM ARCHITECTURE MAINTENANCE PROTEIN MBAA"/>
    <property type="match status" value="1"/>
</dbReference>
<dbReference type="InterPro" id="IPR035965">
    <property type="entry name" value="PAS-like_dom_sf"/>
</dbReference>
<keyword evidence="2" id="KW-0812">Transmembrane</keyword>
<dbReference type="Gene3D" id="3.30.450.20">
    <property type="entry name" value="PAS domain"/>
    <property type="match status" value="2"/>
</dbReference>
<dbReference type="InterPro" id="IPR013656">
    <property type="entry name" value="PAS_4"/>
</dbReference>
<dbReference type="SUPFAM" id="SSF55785">
    <property type="entry name" value="PYP-like sensor domain (PAS domain)"/>
    <property type="match status" value="2"/>
</dbReference>